<keyword evidence="2" id="KW-0812">Transmembrane</keyword>
<reference evidence="3 4" key="1">
    <citation type="submission" date="2020-03" db="EMBL/GenBank/DDBJ databases">
        <title>Whole genome shotgun sequence of Phytohabitans suffuscus NBRC 105367.</title>
        <authorList>
            <person name="Komaki H."/>
            <person name="Tamura T."/>
        </authorList>
    </citation>
    <scope>NUCLEOTIDE SEQUENCE [LARGE SCALE GENOMIC DNA]</scope>
    <source>
        <strain evidence="3 4">NBRC 105367</strain>
    </source>
</reference>
<keyword evidence="4" id="KW-1185">Reference proteome</keyword>
<evidence type="ECO:0000313" key="4">
    <source>
        <dbReference type="Proteomes" id="UP000503011"/>
    </source>
</evidence>
<evidence type="ECO:0000313" key="3">
    <source>
        <dbReference type="EMBL" id="BCB86194.1"/>
    </source>
</evidence>
<keyword evidence="2" id="KW-1133">Transmembrane helix</keyword>
<proteinExistence type="predicted"/>
<dbReference type="AlphaFoldDB" id="A0A6F8YJ85"/>
<protein>
    <submittedName>
        <fullName evidence="3">Uncharacterized protein</fullName>
    </submittedName>
</protein>
<dbReference type="KEGG" id="psuu:Psuf_035070"/>
<dbReference type="Proteomes" id="UP000503011">
    <property type="component" value="Chromosome"/>
</dbReference>
<reference evidence="3 4" key="2">
    <citation type="submission" date="2020-03" db="EMBL/GenBank/DDBJ databases">
        <authorList>
            <person name="Ichikawa N."/>
            <person name="Kimura A."/>
            <person name="Kitahashi Y."/>
            <person name="Uohara A."/>
        </authorList>
    </citation>
    <scope>NUCLEOTIDE SEQUENCE [LARGE SCALE GENOMIC DNA]</scope>
    <source>
        <strain evidence="3 4">NBRC 105367</strain>
    </source>
</reference>
<dbReference type="EMBL" id="AP022871">
    <property type="protein sequence ID" value="BCB86194.1"/>
    <property type="molecule type" value="Genomic_DNA"/>
</dbReference>
<accession>A0A6F8YJ85</accession>
<gene>
    <name evidence="3" type="ORF">Psuf_035070</name>
</gene>
<sequence>MPLWDALSNAMRMTRKRRIGPDQAERLLATGHDPAHPELDRLLAAATAPPRPHELAGLDAALAAFEEAGRTRRPAPARQRWRVLRPLAAAAATAAVLVGGVAVAAEIGYLPGTDRPAAHEQLGSRAAPPSTAESGHGTASAPAGTVEPTHSLPVTPGGTAIERLCRGWDDRRHKGRPMKPDDLRELAAAAGGEDRIAAFCAPRLRPPGNGQAPPNSPPSATHPSPTLADDGDDDDQGEDGDEQAAARNKKKKKEDE</sequence>
<feature type="region of interest" description="Disordered" evidence="1">
    <location>
        <begin position="199"/>
        <end position="256"/>
    </location>
</feature>
<feature type="transmembrane region" description="Helical" evidence="2">
    <location>
        <begin position="87"/>
        <end position="110"/>
    </location>
</feature>
<keyword evidence="2" id="KW-0472">Membrane</keyword>
<organism evidence="3 4">
    <name type="scientific">Phytohabitans suffuscus</name>
    <dbReference type="NCBI Taxonomy" id="624315"/>
    <lineage>
        <taxon>Bacteria</taxon>
        <taxon>Bacillati</taxon>
        <taxon>Actinomycetota</taxon>
        <taxon>Actinomycetes</taxon>
        <taxon>Micromonosporales</taxon>
        <taxon>Micromonosporaceae</taxon>
    </lineage>
</organism>
<feature type="region of interest" description="Disordered" evidence="1">
    <location>
        <begin position="119"/>
        <end position="161"/>
    </location>
</feature>
<name>A0A6F8YJ85_9ACTN</name>
<feature type="compositionally biased region" description="Basic residues" evidence="1">
    <location>
        <begin position="247"/>
        <end position="256"/>
    </location>
</feature>
<evidence type="ECO:0000256" key="1">
    <source>
        <dbReference type="SAM" id="MobiDB-lite"/>
    </source>
</evidence>
<feature type="compositionally biased region" description="Acidic residues" evidence="1">
    <location>
        <begin position="229"/>
        <end position="242"/>
    </location>
</feature>
<evidence type="ECO:0000256" key="2">
    <source>
        <dbReference type="SAM" id="Phobius"/>
    </source>
</evidence>